<comment type="caution">
    <text evidence="1">The sequence shown here is derived from an EMBL/GenBank/DDBJ whole genome shotgun (WGS) entry which is preliminary data.</text>
</comment>
<dbReference type="Proteomes" id="UP001150603">
    <property type="component" value="Unassembled WGS sequence"/>
</dbReference>
<sequence>MDVEGTESTSPFSMLEPSPEAEYEARITNRANGTTRHTTEFFSWRLLAELSEKLPEIVGKFGAITATSMCDCVALGTEQGVVVVVDYLGRIKTVLGSQTADYGAASALGFSSDYTALVAGYSRGYVVLWDLAKGTTTSVTRPLNAGEKTAVGHPSGSAITYVHFIGTSKHRYISCSAAGYVFYHHVVRRLLTTLNTTQLSSPDTEPGILFEVAALPYGSHACFTDDMGLVAILTSSSLTVCKTRHGVKQMYRYRYAHASAQGGMKRSFSKRPFAGSVCWLPAMKPRHSSDGEASLSHPMLAFS</sequence>
<evidence type="ECO:0000313" key="1">
    <source>
        <dbReference type="EMBL" id="KAJ1934031.1"/>
    </source>
</evidence>
<dbReference type="EMBL" id="JANBPW010004816">
    <property type="protein sequence ID" value="KAJ1934031.1"/>
    <property type="molecule type" value="Genomic_DNA"/>
</dbReference>
<feature type="non-terminal residue" evidence="1">
    <location>
        <position position="303"/>
    </location>
</feature>
<protein>
    <submittedName>
        <fullName evidence="1">Uncharacterized protein</fullName>
    </submittedName>
</protein>
<evidence type="ECO:0000313" key="2">
    <source>
        <dbReference type="Proteomes" id="UP001150603"/>
    </source>
</evidence>
<accession>A0ACC1J1G6</accession>
<name>A0ACC1J1G6_9FUNG</name>
<organism evidence="1 2">
    <name type="scientific">Linderina macrospora</name>
    <dbReference type="NCBI Taxonomy" id="4868"/>
    <lineage>
        <taxon>Eukaryota</taxon>
        <taxon>Fungi</taxon>
        <taxon>Fungi incertae sedis</taxon>
        <taxon>Zoopagomycota</taxon>
        <taxon>Kickxellomycotina</taxon>
        <taxon>Kickxellomycetes</taxon>
        <taxon>Kickxellales</taxon>
        <taxon>Kickxellaceae</taxon>
        <taxon>Linderina</taxon>
    </lineage>
</organism>
<gene>
    <name evidence="1" type="ORF">FBU59_005827</name>
</gene>
<proteinExistence type="predicted"/>
<reference evidence="1" key="1">
    <citation type="submission" date="2022-07" db="EMBL/GenBank/DDBJ databases">
        <title>Phylogenomic reconstructions and comparative analyses of Kickxellomycotina fungi.</title>
        <authorList>
            <person name="Reynolds N.K."/>
            <person name="Stajich J.E."/>
            <person name="Barry K."/>
            <person name="Grigoriev I.V."/>
            <person name="Crous P."/>
            <person name="Smith M.E."/>
        </authorList>
    </citation>
    <scope>NUCLEOTIDE SEQUENCE</scope>
    <source>
        <strain evidence="1">NRRL 5244</strain>
    </source>
</reference>
<keyword evidence="2" id="KW-1185">Reference proteome</keyword>